<gene>
    <name evidence="1" type="ORF">D7231_34220</name>
</gene>
<organism evidence="1 2">
    <name type="scientific">Streptomyces klenkii</name>
    <dbReference type="NCBI Taxonomy" id="1420899"/>
    <lineage>
        <taxon>Bacteria</taxon>
        <taxon>Bacillati</taxon>
        <taxon>Actinomycetota</taxon>
        <taxon>Actinomycetes</taxon>
        <taxon>Kitasatosporales</taxon>
        <taxon>Streptomycetaceae</taxon>
        <taxon>Streptomyces</taxon>
    </lineage>
</organism>
<dbReference type="Proteomes" id="UP000270343">
    <property type="component" value="Unassembled WGS sequence"/>
</dbReference>
<keyword evidence="2" id="KW-1185">Reference proteome</keyword>
<evidence type="ECO:0000313" key="1">
    <source>
        <dbReference type="EMBL" id="RKN59649.1"/>
    </source>
</evidence>
<sequence length="86" mass="9986">MIKPHRVSVSRLGRQPNQRIWVYFDTQLLVEMKPATARDLAYALADETGLGIFPAEPSRARILRRSRTLFRRTLPWNSRGASHARR</sequence>
<evidence type="ECO:0000313" key="2">
    <source>
        <dbReference type="Proteomes" id="UP000270343"/>
    </source>
</evidence>
<protein>
    <submittedName>
        <fullName evidence="1">Uncharacterized protein</fullName>
    </submittedName>
</protein>
<dbReference type="AlphaFoldDB" id="A0A3B0AGF9"/>
<proteinExistence type="predicted"/>
<dbReference type="EMBL" id="RBAM01000041">
    <property type="protein sequence ID" value="RKN59649.1"/>
    <property type="molecule type" value="Genomic_DNA"/>
</dbReference>
<reference evidence="1 2" key="1">
    <citation type="journal article" date="2015" name="Antonie Van Leeuwenhoek">
        <title>Streptomyces klenkii sp. nov., isolated from deep marine sediment.</title>
        <authorList>
            <person name="Veyisoglu A."/>
            <person name="Sahin N."/>
        </authorList>
    </citation>
    <scope>NUCLEOTIDE SEQUENCE [LARGE SCALE GENOMIC DNA]</scope>
    <source>
        <strain evidence="1 2">KCTC 29202</strain>
    </source>
</reference>
<accession>A0A3B0AGF9</accession>
<comment type="caution">
    <text evidence="1">The sequence shown here is derived from an EMBL/GenBank/DDBJ whole genome shotgun (WGS) entry which is preliminary data.</text>
</comment>
<name>A0A3B0AGF9_9ACTN</name>